<name>A0AAD5QAV9_PYTIN</name>
<evidence type="ECO:0000313" key="2">
    <source>
        <dbReference type="EMBL" id="KAJ0401548.1"/>
    </source>
</evidence>
<evidence type="ECO:0000313" key="3">
    <source>
        <dbReference type="Proteomes" id="UP001209570"/>
    </source>
</evidence>
<organism evidence="2 3">
    <name type="scientific">Pythium insidiosum</name>
    <name type="common">Pythiosis disease agent</name>
    <dbReference type="NCBI Taxonomy" id="114742"/>
    <lineage>
        <taxon>Eukaryota</taxon>
        <taxon>Sar</taxon>
        <taxon>Stramenopiles</taxon>
        <taxon>Oomycota</taxon>
        <taxon>Peronosporomycetes</taxon>
        <taxon>Pythiales</taxon>
        <taxon>Pythiaceae</taxon>
        <taxon>Pythium</taxon>
    </lineage>
</organism>
<dbReference type="Proteomes" id="UP001209570">
    <property type="component" value="Unassembled WGS sequence"/>
</dbReference>
<dbReference type="EMBL" id="JAKCXM010000125">
    <property type="protein sequence ID" value="KAJ0401548.1"/>
    <property type="molecule type" value="Genomic_DNA"/>
</dbReference>
<feature type="compositionally biased region" description="Low complexity" evidence="1">
    <location>
        <begin position="599"/>
        <end position="610"/>
    </location>
</feature>
<feature type="region of interest" description="Disordered" evidence="1">
    <location>
        <begin position="582"/>
        <end position="610"/>
    </location>
</feature>
<dbReference type="Pfam" id="PF08578">
    <property type="entry name" value="DUF1765"/>
    <property type="match status" value="1"/>
</dbReference>
<dbReference type="PANTHER" id="PTHR40261:SF1">
    <property type="entry name" value="RIESKE DOMAIN-CONTAINING PROTEIN"/>
    <property type="match status" value="1"/>
</dbReference>
<feature type="compositionally biased region" description="Polar residues" evidence="1">
    <location>
        <begin position="349"/>
        <end position="373"/>
    </location>
</feature>
<comment type="caution">
    <text evidence="2">The sequence shown here is derived from an EMBL/GenBank/DDBJ whole genome shotgun (WGS) entry which is preliminary data.</text>
</comment>
<keyword evidence="3" id="KW-1185">Reference proteome</keyword>
<feature type="region of interest" description="Disordered" evidence="1">
    <location>
        <begin position="24"/>
        <end position="51"/>
    </location>
</feature>
<gene>
    <name evidence="2" type="ORF">P43SY_007262</name>
</gene>
<accession>A0AAD5QAV9</accession>
<evidence type="ECO:0000256" key="1">
    <source>
        <dbReference type="SAM" id="MobiDB-lite"/>
    </source>
</evidence>
<feature type="compositionally biased region" description="Low complexity" evidence="1">
    <location>
        <begin position="162"/>
        <end position="174"/>
    </location>
</feature>
<dbReference type="PANTHER" id="PTHR40261">
    <property type="match status" value="1"/>
</dbReference>
<dbReference type="AlphaFoldDB" id="A0AAD5QAV9"/>
<protein>
    <submittedName>
        <fullName evidence="2">Uncharacterized protein</fullName>
    </submittedName>
</protein>
<reference evidence="2" key="1">
    <citation type="submission" date="2021-12" db="EMBL/GenBank/DDBJ databases">
        <title>Prjna785345.</title>
        <authorList>
            <person name="Rujirawat T."/>
            <person name="Krajaejun T."/>
        </authorList>
    </citation>
    <scope>NUCLEOTIDE SEQUENCE</scope>
    <source>
        <strain evidence="2">Pi057C3</strain>
    </source>
</reference>
<feature type="region of interest" description="Disordered" evidence="1">
    <location>
        <begin position="157"/>
        <end position="178"/>
    </location>
</feature>
<proteinExistence type="predicted"/>
<dbReference type="InterPro" id="IPR013887">
    <property type="entry name" value="UPF0592"/>
</dbReference>
<sequence>MAGGITLAISRLFRSLRLKHDAANDTDDNTQLHHCGVTGDASTTHSPGAGSTKVQFPTSLARQVRHVVDYTQQLNKLARTSNGSSGSIARRRAAVLKTMHRIVTILEEREDNEKSSRHSRAIPLNIAVEQLLMAWESALICIDLSMHSSSSIATAATDRVSSDSSSSSSSNGSSSDEHGSQLEAAATTLIKLIVHQKEIDMALLALDVETLERVFCCLLRSEHFQILKGTQLFLLKHFPVFSMTIREMLVKLFASQFKRLFLHWHRDVRFCYYHVLLYLTYPGNRIVLGAKSDELILGSEAAQIFDIHGLVRSAASKKWEDFDVPLCELLTAYNRVARPQRAKAPASFGRSSMSIRPKPSSRNSTRPSVSMRHSISVPPAPMSAPANYSTAPVRELPKLAPWVEELKFPTIQRSVQEYRRHVQTYFQCAQQISIHDRVPTPEFHQQGRHNRRRPSTAQIDFRSVRRGGQALAFCNCMSKDFLHSPQSTYTSIPQQQPVDVVVVPVAIPLDGPATPKVEYKRLRDPRADSDAVGMLRDRYLYFKMQNYNRRSNPRRPEVFLDESYCKGERYCIVGAGVIRVKNGKMHGDNKSNGGGSGVGHRSSSYTSLPQQTPVDVVVVPVAVPIEPPSSPKTDYERV</sequence>
<feature type="region of interest" description="Disordered" evidence="1">
    <location>
        <begin position="344"/>
        <end position="383"/>
    </location>
</feature>